<evidence type="ECO:0000256" key="1">
    <source>
        <dbReference type="SAM" id="Phobius"/>
    </source>
</evidence>
<proteinExistence type="predicted"/>
<protein>
    <submittedName>
        <fullName evidence="2">Uncharacterized protein</fullName>
    </submittedName>
</protein>
<accession>A0A1M4DYN9</accession>
<organism evidence="2">
    <name type="scientific">Nonomuraea gerenzanensis</name>
    <dbReference type="NCBI Taxonomy" id="93944"/>
    <lineage>
        <taxon>Bacteria</taxon>
        <taxon>Bacillati</taxon>
        <taxon>Actinomycetota</taxon>
        <taxon>Actinomycetes</taxon>
        <taxon>Streptosporangiales</taxon>
        <taxon>Streptosporangiaceae</taxon>
        <taxon>Nonomuraea</taxon>
    </lineage>
</organism>
<dbReference type="AlphaFoldDB" id="A0A1M4DYN9"/>
<reference evidence="2" key="1">
    <citation type="submission" date="2016-04" db="EMBL/GenBank/DDBJ databases">
        <authorList>
            <person name="Evans L.H."/>
            <person name="Alamgir A."/>
            <person name="Owens N."/>
            <person name="Weber N.D."/>
            <person name="Virtaneva K."/>
            <person name="Barbian K."/>
            <person name="Babar A."/>
            <person name="Rosenke K."/>
        </authorList>
    </citation>
    <scope>NUCLEOTIDE SEQUENCE</scope>
    <source>
        <strain evidence="2">Nono1</strain>
    </source>
</reference>
<sequence length="78" mass="8555">MNRLYIDRRGLHARQARYVLMLAVSCTVAALTMLGHVVVLAASALDAYAASLVGVPRLAYLTGRIVEIVRECARKENL</sequence>
<keyword evidence="1" id="KW-1133">Transmembrane helix</keyword>
<name>A0A1M4DYN9_9ACTN</name>
<dbReference type="RefSeq" id="WP_080043560.1">
    <property type="nucleotide sequence ID" value="NZ_CP084058.1"/>
</dbReference>
<gene>
    <name evidence="2" type="ORF">BN4615_P1186</name>
</gene>
<keyword evidence="1" id="KW-0472">Membrane</keyword>
<feature type="transmembrane region" description="Helical" evidence="1">
    <location>
        <begin position="20"/>
        <end position="45"/>
    </location>
</feature>
<dbReference type="EMBL" id="LT559118">
    <property type="protein sequence ID" value="SBO91672.1"/>
    <property type="molecule type" value="Genomic_DNA"/>
</dbReference>
<evidence type="ECO:0000313" key="2">
    <source>
        <dbReference type="EMBL" id="SBO91672.1"/>
    </source>
</evidence>
<keyword evidence="1" id="KW-0812">Transmembrane</keyword>